<dbReference type="GO" id="GO:0016020">
    <property type="term" value="C:membrane"/>
    <property type="evidence" value="ECO:0007669"/>
    <property type="project" value="TreeGrafter"/>
</dbReference>
<dbReference type="PANTHER" id="PTHR44196:SF1">
    <property type="entry name" value="DEHYDROGENASE_REDUCTASE SDR FAMILY MEMBER 7B"/>
    <property type="match status" value="1"/>
</dbReference>
<gene>
    <name evidence="6" type="ORF">DFJ67_7127</name>
</gene>
<dbReference type="RefSeq" id="WP_308442593.1">
    <property type="nucleotide sequence ID" value="NZ_BONB01000128.1"/>
</dbReference>
<dbReference type="AlphaFoldDB" id="A0A3D9ZY26"/>
<dbReference type="PANTHER" id="PTHR44196">
    <property type="entry name" value="DEHYDROGENASE/REDUCTASE SDR FAMILY MEMBER 7B"/>
    <property type="match status" value="1"/>
</dbReference>
<evidence type="ECO:0000256" key="3">
    <source>
        <dbReference type="ARBA" id="ARBA00023002"/>
    </source>
</evidence>
<dbReference type="GO" id="GO:0016491">
    <property type="term" value="F:oxidoreductase activity"/>
    <property type="evidence" value="ECO:0007669"/>
    <property type="project" value="UniProtKB-KW"/>
</dbReference>
<evidence type="ECO:0000259" key="5">
    <source>
        <dbReference type="SMART" id="SM00822"/>
    </source>
</evidence>
<protein>
    <submittedName>
        <fullName evidence="6">Short-subunit dehydrogenase</fullName>
    </submittedName>
</protein>
<keyword evidence="3" id="KW-0560">Oxidoreductase</keyword>
<organism evidence="6 7">
    <name type="scientific">Asanoa ferruginea</name>
    <dbReference type="NCBI Taxonomy" id="53367"/>
    <lineage>
        <taxon>Bacteria</taxon>
        <taxon>Bacillati</taxon>
        <taxon>Actinomycetota</taxon>
        <taxon>Actinomycetes</taxon>
        <taxon>Micromonosporales</taxon>
        <taxon>Micromonosporaceae</taxon>
        <taxon>Asanoa</taxon>
    </lineage>
</organism>
<evidence type="ECO:0000313" key="6">
    <source>
        <dbReference type="EMBL" id="REG01054.1"/>
    </source>
</evidence>
<dbReference type="EMBL" id="QUMQ01000001">
    <property type="protein sequence ID" value="REG01054.1"/>
    <property type="molecule type" value="Genomic_DNA"/>
</dbReference>
<dbReference type="Pfam" id="PF00106">
    <property type="entry name" value="adh_short"/>
    <property type="match status" value="1"/>
</dbReference>
<comment type="similarity">
    <text evidence="2">Belongs to the AHA1 family.</text>
</comment>
<dbReference type="PRINTS" id="PR00081">
    <property type="entry name" value="GDHRDH"/>
</dbReference>
<keyword evidence="7" id="KW-1185">Reference proteome</keyword>
<dbReference type="InterPro" id="IPR002347">
    <property type="entry name" value="SDR_fam"/>
</dbReference>
<dbReference type="SUPFAM" id="SSF51735">
    <property type="entry name" value="NAD(P)-binding Rossmann-fold domains"/>
    <property type="match status" value="1"/>
</dbReference>
<comment type="caution">
    <text evidence="6">The sequence shown here is derived from an EMBL/GenBank/DDBJ whole genome shotgun (WGS) entry which is preliminary data.</text>
</comment>
<proteinExistence type="inferred from homology"/>
<name>A0A3D9ZY26_9ACTN</name>
<dbReference type="Proteomes" id="UP000256913">
    <property type="component" value="Unassembled WGS sequence"/>
</dbReference>
<evidence type="ECO:0000256" key="1">
    <source>
        <dbReference type="ARBA" id="ARBA00006484"/>
    </source>
</evidence>
<evidence type="ECO:0000256" key="2">
    <source>
        <dbReference type="ARBA" id="ARBA00006817"/>
    </source>
</evidence>
<dbReference type="InterPro" id="IPR057326">
    <property type="entry name" value="KR_dom"/>
</dbReference>
<dbReference type="SMART" id="SM00822">
    <property type="entry name" value="PKS_KR"/>
    <property type="match status" value="1"/>
</dbReference>
<reference evidence="6 7" key="1">
    <citation type="submission" date="2018-08" db="EMBL/GenBank/DDBJ databases">
        <title>Sequencing the genomes of 1000 actinobacteria strains.</title>
        <authorList>
            <person name="Klenk H.-P."/>
        </authorList>
    </citation>
    <scope>NUCLEOTIDE SEQUENCE [LARGE SCALE GENOMIC DNA]</scope>
    <source>
        <strain evidence="6 7">DSM 44099</strain>
    </source>
</reference>
<dbReference type="InterPro" id="IPR023393">
    <property type="entry name" value="START-like_dom_sf"/>
</dbReference>
<evidence type="ECO:0000256" key="4">
    <source>
        <dbReference type="SAM" id="MobiDB-lite"/>
    </source>
</evidence>
<feature type="domain" description="Ketoreductase" evidence="5">
    <location>
        <begin position="9"/>
        <end position="189"/>
    </location>
</feature>
<dbReference type="Pfam" id="PF08327">
    <property type="entry name" value="AHSA1"/>
    <property type="match status" value="1"/>
</dbReference>
<comment type="similarity">
    <text evidence="1">Belongs to the short-chain dehydrogenases/reductases (SDR) family.</text>
</comment>
<accession>A0A3D9ZY26</accession>
<evidence type="ECO:0000313" key="7">
    <source>
        <dbReference type="Proteomes" id="UP000256913"/>
    </source>
</evidence>
<dbReference type="InterPro" id="IPR013538">
    <property type="entry name" value="ASHA1/2-like_C"/>
</dbReference>
<dbReference type="InterPro" id="IPR036291">
    <property type="entry name" value="NAD(P)-bd_dom_sf"/>
</dbReference>
<dbReference type="Gene3D" id="3.30.530.20">
    <property type="match status" value="1"/>
</dbReference>
<dbReference type="SUPFAM" id="SSF55961">
    <property type="entry name" value="Bet v1-like"/>
    <property type="match status" value="1"/>
</dbReference>
<dbReference type="Gene3D" id="3.40.50.720">
    <property type="entry name" value="NAD(P)-binding Rossmann-like Domain"/>
    <property type="match status" value="1"/>
</dbReference>
<feature type="region of interest" description="Disordered" evidence="4">
    <location>
        <begin position="306"/>
        <end position="326"/>
    </location>
</feature>
<sequence>MGTGAQDRRVVVITGASSGIGRATALAFADRGDRLVLAARSDSALQAVAAECAARGAQVIVESVDVNDGRAIRDLSDVAAGAFGRIDVWVHTAAVMAYGRFEDVPAEVFDRVVRTDLLGSAAVARVALARFRAQDAGVLVLGGSLLGVIAAPYMSAYITSKWGLRGLARVLRQETRDAPGIHVCLVEPGGVNTPIYRTAANYAGRVGRPPSPVDRPEKVAAAIVKVAGHPRRSVSVGWANPLIRLGFSATPGAYDLLVGPLMRRGGPVPRTGRREHRQRLRAFARTGGHYRVLGPAVAQARRRVGRRRGAGGGRGRGPANPSGTDTLTRFLLREGEQTMARTEHLIAATREDVFAVLANGWTYSDWVVGTAHIRDVDDGWPEPGSRIHHKAGPWPLSIHESTVSLVCEPPTRLVMRPRLWPFGEATVHITLREMGKHTRIVIEEQFSGGPLLVLRNQLNDMLLGRRNRESLRRLGDVVERSG</sequence>